<dbReference type="PANTHER" id="PTHR16305">
    <property type="entry name" value="TESTICULAR SOLUBLE ADENYLYL CYCLASE"/>
    <property type="match status" value="1"/>
</dbReference>
<dbReference type="KEGG" id="atl:Athai_14090"/>
<feature type="compositionally biased region" description="Polar residues" evidence="3">
    <location>
        <begin position="544"/>
        <end position="554"/>
    </location>
</feature>
<evidence type="ECO:0000256" key="1">
    <source>
        <dbReference type="ARBA" id="ARBA00022741"/>
    </source>
</evidence>
<dbReference type="Proteomes" id="UP000611640">
    <property type="component" value="Chromosome"/>
</dbReference>
<sequence>MLLAATYRPAEADGARLGPLLSERARGRRTATVRLDPLTEPDIGRQLAAMLGTRPDAAAVRRAHARSDGNPLFVEALARTGERTPDGMRDLLLYGPRSLPAPWSTTLLATVSVAGGVVDPRLLSDVARLPAAELDALLRRLVDRSLLVTVGDGYDFRHGLIRHAVYEDLLPGERVRLHGRYADALRHADAPADLAAHAHAAGDHVATRASRYRAADRAYRTYAYTERLRMLDVWDRVPDAAARLGVDRVDVLTAAVESAILTGDYARGIELATAGLAAVDERADAGRAALLLEHRGRLSIRLHGTGIGDFERALALLPDDPDKRAAGPAAGHDGDGSAGGDRHDPRGVRRGAGCGRRTGDPTVTVRGLLGVGARRRDLDLLAEAGTLAERLDTPDLLLTVPMYEAATRTRLGDHAGAVAAARDGIRRARRLGLARSRGAEIAWHAARGLILTGRPRRCWTGRWPTIRRRRPGSPCGSSSAGSRCGAATCPPRPGRPPRSSGSTPTTRPRCSRAMSCCACTRSPRATRSAATRSSTARSPIPRGSATTAATRGRC</sequence>
<dbReference type="PANTHER" id="PTHR16305:SF35">
    <property type="entry name" value="TRANSCRIPTIONAL ACTIVATOR DOMAIN"/>
    <property type="match status" value="1"/>
</dbReference>
<proteinExistence type="predicted"/>
<gene>
    <name evidence="4" type="ORF">Athai_14090</name>
</gene>
<feature type="region of interest" description="Disordered" evidence="3">
    <location>
        <begin position="321"/>
        <end position="359"/>
    </location>
</feature>
<dbReference type="GO" id="GO:0005737">
    <property type="term" value="C:cytoplasm"/>
    <property type="evidence" value="ECO:0007669"/>
    <property type="project" value="TreeGrafter"/>
</dbReference>
<feature type="compositionally biased region" description="Low complexity" evidence="3">
    <location>
        <begin position="520"/>
        <end position="539"/>
    </location>
</feature>
<accession>A0A7R7HVR4</accession>
<dbReference type="EMBL" id="AP023355">
    <property type="protein sequence ID" value="BCJ33906.1"/>
    <property type="molecule type" value="Genomic_DNA"/>
</dbReference>
<feature type="compositionally biased region" description="Low complexity" evidence="3">
    <location>
        <begin position="497"/>
        <end position="512"/>
    </location>
</feature>
<evidence type="ECO:0000256" key="2">
    <source>
        <dbReference type="ARBA" id="ARBA00022840"/>
    </source>
</evidence>
<organism evidence="4 5">
    <name type="scientific">Actinocatenispora thailandica</name>
    <dbReference type="NCBI Taxonomy" id="227318"/>
    <lineage>
        <taxon>Bacteria</taxon>
        <taxon>Bacillati</taxon>
        <taxon>Actinomycetota</taxon>
        <taxon>Actinomycetes</taxon>
        <taxon>Micromonosporales</taxon>
        <taxon>Micromonosporaceae</taxon>
        <taxon>Actinocatenispora</taxon>
    </lineage>
</organism>
<keyword evidence="5" id="KW-1185">Reference proteome</keyword>
<keyword evidence="1" id="KW-0547">Nucleotide-binding</keyword>
<feature type="compositionally biased region" description="Low complexity" evidence="3">
    <location>
        <begin position="472"/>
        <end position="489"/>
    </location>
</feature>
<evidence type="ECO:0000313" key="4">
    <source>
        <dbReference type="EMBL" id="BCJ33906.1"/>
    </source>
</evidence>
<feature type="region of interest" description="Disordered" evidence="3">
    <location>
        <begin position="463"/>
        <end position="554"/>
    </location>
</feature>
<dbReference type="RefSeq" id="WP_203960717.1">
    <property type="nucleotide sequence ID" value="NZ_AP023355.1"/>
</dbReference>
<keyword evidence="2" id="KW-0067">ATP-binding</keyword>
<dbReference type="GO" id="GO:0004016">
    <property type="term" value="F:adenylate cyclase activity"/>
    <property type="evidence" value="ECO:0007669"/>
    <property type="project" value="TreeGrafter"/>
</dbReference>
<protein>
    <submittedName>
        <fullName evidence="4">Uncharacterized protein</fullName>
    </submittedName>
</protein>
<dbReference type="AlphaFoldDB" id="A0A7R7HVR4"/>
<evidence type="ECO:0000256" key="3">
    <source>
        <dbReference type="SAM" id="MobiDB-lite"/>
    </source>
</evidence>
<feature type="compositionally biased region" description="Basic and acidic residues" evidence="3">
    <location>
        <begin position="332"/>
        <end position="347"/>
    </location>
</feature>
<dbReference type="GO" id="GO:0005524">
    <property type="term" value="F:ATP binding"/>
    <property type="evidence" value="ECO:0007669"/>
    <property type="project" value="UniProtKB-KW"/>
</dbReference>
<evidence type="ECO:0000313" key="5">
    <source>
        <dbReference type="Proteomes" id="UP000611640"/>
    </source>
</evidence>
<name>A0A7R7HVR4_9ACTN</name>
<reference evidence="4 5" key="1">
    <citation type="submission" date="2020-08" db="EMBL/GenBank/DDBJ databases">
        <title>Whole genome shotgun sequence of Actinocatenispora thailandica NBRC 105041.</title>
        <authorList>
            <person name="Komaki H."/>
            <person name="Tamura T."/>
        </authorList>
    </citation>
    <scope>NUCLEOTIDE SEQUENCE [LARGE SCALE GENOMIC DNA]</scope>
    <source>
        <strain evidence="4 5">NBRC 105041</strain>
    </source>
</reference>